<dbReference type="Proteomes" id="UP000680067">
    <property type="component" value="Unassembled WGS sequence"/>
</dbReference>
<feature type="compositionally biased region" description="Basic and acidic residues" evidence="1">
    <location>
        <begin position="62"/>
        <end position="73"/>
    </location>
</feature>
<reference evidence="3" key="1">
    <citation type="submission" date="2021-04" db="EMBL/GenBank/DDBJ databases">
        <title>novel species isolated from subtropical streams in China.</title>
        <authorList>
            <person name="Lu H."/>
        </authorList>
    </citation>
    <scope>NUCLEOTIDE SEQUENCE</scope>
    <source>
        <strain evidence="3">LFS511W</strain>
    </source>
</reference>
<sequence>MALGISASILGHHWFGLVWFWGGFALMALGLGILSRGGRRDKINKAIRSHDGPGDGGNTDYHGGRDIYGHDSGHVGLDGD</sequence>
<name>A0A941DKG7_9BURK</name>
<protein>
    <submittedName>
        <fullName evidence="3">Uncharacterized protein</fullName>
    </submittedName>
</protein>
<dbReference type="AlphaFoldDB" id="A0A941DKG7"/>
<feature type="region of interest" description="Disordered" evidence="1">
    <location>
        <begin position="46"/>
        <end position="80"/>
    </location>
</feature>
<dbReference type="EMBL" id="JAGSPN010000003">
    <property type="protein sequence ID" value="MBR7781694.1"/>
    <property type="molecule type" value="Genomic_DNA"/>
</dbReference>
<accession>A0A941DKG7</accession>
<evidence type="ECO:0000256" key="1">
    <source>
        <dbReference type="SAM" id="MobiDB-lite"/>
    </source>
</evidence>
<comment type="caution">
    <text evidence="3">The sequence shown here is derived from an EMBL/GenBank/DDBJ whole genome shotgun (WGS) entry which is preliminary data.</text>
</comment>
<keyword evidence="2" id="KW-0472">Membrane</keyword>
<keyword evidence="2" id="KW-0812">Transmembrane</keyword>
<organism evidence="3 4">
    <name type="scientific">Undibacterium luofuense</name>
    <dbReference type="NCBI Taxonomy" id="2828733"/>
    <lineage>
        <taxon>Bacteria</taxon>
        <taxon>Pseudomonadati</taxon>
        <taxon>Pseudomonadota</taxon>
        <taxon>Betaproteobacteria</taxon>
        <taxon>Burkholderiales</taxon>
        <taxon>Oxalobacteraceae</taxon>
        <taxon>Undibacterium</taxon>
    </lineage>
</organism>
<feature type="transmembrane region" description="Helical" evidence="2">
    <location>
        <begin position="12"/>
        <end position="34"/>
    </location>
</feature>
<evidence type="ECO:0000313" key="4">
    <source>
        <dbReference type="Proteomes" id="UP000680067"/>
    </source>
</evidence>
<evidence type="ECO:0000256" key="2">
    <source>
        <dbReference type="SAM" id="Phobius"/>
    </source>
</evidence>
<keyword evidence="2" id="KW-1133">Transmembrane helix</keyword>
<evidence type="ECO:0000313" key="3">
    <source>
        <dbReference type="EMBL" id="MBR7781694.1"/>
    </source>
</evidence>
<proteinExistence type="predicted"/>
<gene>
    <name evidence="3" type="ORF">KDM89_06055</name>
</gene>
<keyword evidence="4" id="KW-1185">Reference proteome</keyword>